<sequence>MQACNPFLIQFWHYYILNEEILSSNFNRSLKVYCH</sequence>
<name>A0A0A9AZY8_ARUDO</name>
<accession>A0A0A9AZY8</accession>
<dbReference type="EMBL" id="GBRH01242432">
    <property type="protein sequence ID" value="JAD55463.1"/>
    <property type="molecule type" value="Transcribed_RNA"/>
</dbReference>
<reference evidence="1" key="1">
    <citation type="submission" date="2014-09" db="EMBL/GenBank/DDBJ databases">
        <authorList>
            <person name="Magalhaes I.L.F."/>
            <person name="Oliveira U."/>
            <person name="Santos F.R."/>
            <person name="Vidigal T.H.D.A."/>
            <person name="Brescovit A.D."/>
            <person name="Santos A.J."/>
        </authorList>
    </citation>
    <scope>NUCLEOTIDE SEQUENCE</scope>
    <source>
        <tissue evidence="1">Shoot tissue taken approximately 20 cm above the soil surface</tissue>
    </source>
</reference>
<dbReference type="AlphaFoldDB" id="A0A0A9AZY8"/>
<proteinExistence type="predicted"/>
<protein>
    <submittedName>
        <fullName evidence="1">Uncharacterized protein</fullName>
    </submittedName>
</protein>
<evidence type="ECO:0000313" key="1">
    <source>
        <dbReference type="EMBL" id="JAD55463.1"/>
    </source>
</evidence>
<reference evidence="1" key="2">
    <citation type="journal article" date="2015" name="Data Brief">
        <title>Shoot transcriptome of the giant reed, Arundo donax.</title>
        <authorList>
            <person name="Barrero R.A."/>
            <person name="Guerrero F.D."/>
            <person name="Moolhuijzen P."/>
            <person name="Goolsby J.A."/>
            <person name="Tidwell J."/>
            <person name="Bellgard S.E."/>
            <person name="Bellgard M.I."/>
        </authorList>
    </citation>
    <scope>NUCLEOTIDE SEQUENCE</scope>
    <source>
        <tissue evidence="1">Shoot tissue taken approximately 20 cm above the soil surface</tissue>
    </source>
</reference>
<organism evidence="1">
    <name type="scientific">Arundo donax</name>
    <name type="common">Giant reed</name>
    <name type="synonym">Donax arundinaceus</name>
    <dbReference type="NCBI Taxonomy" id="35708"/>
    <lineage>
        <taxon>Eukaryota</taxon>
        <taxon>Viridiplantae</taxon>
        <taxon>Streptophyta</taxon>
        <taxon>Embryophyta</taxon>
        <taxon>Tracheophyta</taxon>
        <taxon>Spermatophyta</taxon>
        <taxon>Magnoliopsida</taxon>
        <taxon>Liliopsida</taxon>
        <taxon>Poales</taxon>
        <taxon>Poaceae</taxon>
        <taxon>PACMAD clade</taxon>
        <taxon>Arundinoideae</taxon>
        <taxon>Arundineae</taxon>
        <taxon>Arundo</taxon>
    </lineage>
</organism>